<dbReference type="Proteomes" id="UP000297839">
    <property type="component" value="Unassembled WGS sequence"/>
</dbReference>
<sequence>MKRYMIERDIPGVGQLKGAELKGAAATSCDALAALGGKAQWVQSYVTDDKTFCVYIAEDEAAVKEHARLSGFPATRITEVRGIIDPMTAA</sequence>
<reference evidence="1 2" key="1">
    <citation type="submission" date="2019-03" db="EMBL/GenBank/DDBJ databases">
        <title>Ramlibacter sp. 18x22-1, whole genome shotgun sequence.</title>
        <authorList>
            <person name="Zhang X."/>
            <person name="Feng G."/>
            <person name="Zhu H."/>
        </authorList>
    </citation>
    <scope>NUCLEOTIDE SEQUENCE [LARGE SCALE GENOMIC DNA]</scope>
    <source>
        <strain evidence="1 2">18x22-1</strain>
    </source>
</reference>
<accession>A0A4Z0C9V0</accession>
<dbReference type="Pfam" id="PF14026">
    <property type="entry name" value="SCO4226-like"/>
    <property type="match status" value="1"/>
</dbReference>
<dbReference type="OrthoDB" id="9800027at2"/>
<protein>
    <submittedName>
        <fullName evidence="1">DUF4242 domain-containing protein</fullName>
    </submittedName>
</protein>
<evidence type="ECO:0000313" key="1">
    <source>
        <dbReference type="EMBL" id="TFZ07662.1"/>
    </source>
</evidence>
<proteinExistence type="predicted"/>
<evidence type="ECO:0000313" key="2">
    <source>
        <dbReference type="Proteomes" id="UP000297839"/>
    </source>
</evidence>
<keyword evidence="2" id="KW-1185">Reference proteome</keyword>
<name>A0A4Z0C9V0_9BURK</name>
<dbReference type="InterPro" id="IPR025336">
    <property type="entry name" value="SCO4226-like"/>
</dbReference>
<dbReference type="AlphaFoldDB" id="A0A4Z0C9V0"/>
<dbReference type="EMBL" id="SMLK01000001">
    <property type="protein sequence ID" value="TFZ07662.1"/>
    <property type="molecule type" value="Genomic_DNA"/>
</dbReference>
<dbReference type="RefSeq" id="WP_135247599.1">
    <property type="nucleotide sequence ID" value="NZ_SMLK01000001.1"/>
</dbReference>
<comment type="caution">
    <text evidence="1">The sequence shown here is derived from an EMBL/GenBank/DDBJ whole genome shotgun (WGS) entry which is preliminary data.</text>
</comment>
<gene>
    <name evidence="1" type="ORF">EZ216_00405</name>
</gene>
<organism evidence="1 2">
    <name type="scientific">Ramlibacter humi</name>
    <dbReference type="NCBI Taxonomy" id="2530451"/>
    <lineage>
        <taxon>Bacteria</taxon>
        <taxon>Pseudomonadati</taxon>
        <taxon>Pseudomonadota</taxon>
        <taxon>Betaproteobacteria</taxon>
        <taxon>Burkholderiales</taxon>
        <taxon>Comamonadaceae</taxon>
        <taxon>Ramlibacter</taxon>
    </lineage>
</organism>